<evidence type="ECO:0000313" key="24">
    <source>
        <dbReference type="Proteomes" id="UP000250572"/>
    </source>
</evidence>
<evidence type="ECO:0000256" key="14">
    <source>
        <dbReference type="ARBA" id="ARBA00023315"/>
    </source>
</evidence>
<dbReference type="PANTHER" id="PTHR10615:SF82">
    <property type="entry name" value="HISTONE ACETYLTRANSFERASE KAT8"/>
    <property type="match status" value="1"/>
</dbReference>
<keyword evidence="8" id="KW-0156">Chromatin regulator</keyword>
<feature type="active site" description="Proton donor/acceptor" evidence="19">
    <location>
        <position position="432"/>
    </location>
</feature>
<dbReference type="InterPro" id="IPR016197">
    <property type="entry name" value="Chromo-like_dom_sf"/>
</dbReference>
<evidence type="ECO:0000313" key="23">
    <source>
        <dbReference type="EMBL" id="PWA32042.1"/>
    </source>
</evidence>
<dbReference type="GO" id="GO:0035267">
    <property type="term" value="C:NuA4 histone acetyltransferase complex"/>
    <property type="evidence" value="ECO:0007669"/>
    <property type="project" value="TreeGrafter"/>
</dbReference>
<dbReference type="GO" id="GO:0031981">
    <property type="term" value="C:nuclear lumen"/>
    <property type="evidence" value="ECO:0007669"/>
    <property type="project" value="UniProtKB-ARBA"/>
</dbReference>
<comment type="subunit">
    <text evidence="18">Component of a multisubunit histone acetyltransferase complex (MSL) at least composed of the MOF/KAT8, MSL1/hampin, MSL2L1 and MSL3L1. Component of the NSL complex at least composed of MOF/KAT8, KANSL1, KANSL2, KANSL3, MCRS1, PHF20, OGT1/OGT, WDR5 and HCFC1. Component of some MLL1/MLL complex, at least composed of the core components KMT2A/MLL1, ASH2L, HCFC1, WDR5 and RBBP5, as well as the facultative components BACC1, CHD8, E2F6, HSP70, INO80C, KANSL1, LAS1L, MAX, MCRS1, MGA, MOF/KAT8, PELP1, PHF20, PRP31, RING2, RUVB1/TIP49A, RUVB2/TIP49B, SENP3, TAF1, TAF4, TAF6, TAF7, TAF9 and TEX10. Interacts with the chromodomain of MORF4L1/MRG15. Interacts with ATM (via its Tudor-knot domain); possibly regulating the activity of ATM. Interacts with NELFD.</text>
</comment>
<keyword evidence="13" id="KW-0804">Transcription</keyword>
<comment type="catalytic activity">
    <reaction evidence="16">
        <text>L-lysyl-[histone] + acetyl-CoA = N(6)-acetyl-L-lysyl-[histone] + CoA + H(+)</text>
        <dbReference type="Rhea" id="RHEA:21992"/>
        <dbReference type="Rhea" id="RHEA-COMP:9845"/>
        <dbReference type="Rhea" id="RHEA-COMP:11338"/>
        <dbReference type="ChEBI" id="CHEBI:15378"/>
        <dbReference type="ChEBI" id="CHEBI:29969"/>
        <dbReference type="ChEBI" id="CHEBI:57287"/>
        <dbReference type="ChEBI" id="CHEBI:57288"/>
        <dbReference type="ChEBI" id="CHEBI:61930"/>
        <dbReference type="EC" id="2.3.1.48"/>
    </reaction>
    <physiologicalReaction direction="left-to-right" evidence="16">
        <dbReference type="Rhea" id="RHEA:21993"/>
    </physiologicalReaction>
</comment>
<dbReference type="Pfam" id="PF17772">
    <property type="entry name" value="zf-MYST"/>
    <property type="match status" value="1"/>
</dbReference>
<dbReference type="GO" id="GO:0051241">
    <property type="term" value="P:negative regulation of multicellular organismal process"/>
    <property type="evidence" value="ECO:0007669"/>
    <property type="project" value="UniProtKB-ARBA"/>
</dbReference>
<dbReference type="CDD" id="cd04301">
    <property type="entry name" value="NAT_SF"/>
    <property type="match status" value="1"/>
</dbReference>
<evidence type="ECO:0000256" key="17">
    <source>
        <dbReference type="ARBA" id="ARBA00051681"/>
    </source>
</evidence>
<evidence type="ECO:0000256" key="20">
    <source>
        <dbReference type="RuleBase" id="RU361211"/>
    </source>
</evidence>
<evidence type="ECO:0000256" key="10">
    <source>
        <dbReference type="ARBA" id="ARBA00023015"/>
    </source>
</evidence>
<keyword evidence="6" id="KW-0479">Metal-binding</keyword>
<dbReference type="SUPFAM" id="SSF54160">
    <property type="entry name" value="Chromo domain-like"/>
    <property type="match status" value="1"/>
</dbReference>
<evidence type="ECO:0000256" key="15">
    <source>
        <dbReference type="ARBA" id="ARBA00047787"/>
    </source>
</evidence>
<dbReference type="GO" id="GO:0072487">
    <property type="term" value="C:MSL complex"/>
    <property type="evidence" value="ECO:0007669"/>
    <property type="project" value="TreeGrafter"/>
</dbReference>
<keyword evidence="7" id="KW-0862">Zinc</keyword>
<evidence type="ECO:0000259" key="22">
    <source>
        <dbReference type="PROSITE" id="PS51726"/>
    </source>
</evidence>
<comment type="catalytic activity">
    <reaction evidence="20">
        <text>L-lysyl-[protein] + acetyl-CoA = N(6)-acetyl-L-lysyl-[protein] + CoA + H(+)</text>
        <dbReference type="Rhea" id="RHEA:45948"/>
        <dbReference type="Rhea" id="RHEA-COMP:9752"/>
        <dbReference type="Rhea" id="RHEA-COMP:10731"/>
        <dbReference type="ChEBI" id="CHEBI:15378"/>
        <dbReference type="ChEBI" id="CHEBI:29969"/>
        <dbReference type="ChEBI" id="CHEBI:57287"/>
        <dbReference type="ChEBI" id="CHEBI:57288"/>
        <dbReference type="ChEBI" id="CHEBI:61930"/>
        <dbReference type="EC" id="2.3.1.48"/>
    </reaction>
</comment>
<dbReference type="Pfam" id="PF11717">
    <property type="entry name" value="Tudor-knot"/>
    <property type="match status" value="1"/>
</dbReference>
<evidence type="ECO:0000256" key="8">
    <source>
        <dbReference type="ARBA" id="ARBA00022853"/>
    </source>
</evidence>
<keyword evidence="24" id="KW-1185">Reference proteome</keyword>
<feature type="domain" description="MYST-type HAT" evidence="22">
    <location>
        <begin position="207"/>
        <end position="519"/>
    </location>
</feature>
<dbReference type="EC" id="2.3.1.48" evidence="20"/>
<evidence type="ECO:0000256" key="18">
    <source>
        <dbReference type="ARBA" id="ARBA00062668"/>
    </source>
</evidence>
<evidence type="ECO:0000256" key="5">
    <source>
        <dbReference type="ARBA" id="ARBA00022679"/>
    </source>
</evidence>
<dbReference type="InterPro" id="IPR040706">
    <property type="entry name" value="Zf-MYST"/>
</dbReference>
<comment type="catalytic activity">
    <reaction evidence="15">
        <text>L-lysyl-[protein] + acetyl-CoA = N(6)-acetyl-L-lysyl-[protein] + CoA + H(+)</text>
        <dbReference type="Rhea" id="RHEA:45948"/>
        <dbReference type="Rhea" id="RHEA-COMP:9752"/>
        <dbReference type="Rhea" id="RHEA-COMP:10731"/>
        <dbReference type="ChEBI" id="CHEBI:15378"/>
        <dbReference type="ChEBI" id="CHEBI:29969"/>
        <dbReference type="ChEBI" id="CHEBI:57287"/>
        <dbReference type="ChEBI" id="CHEBI:57288"/>
        <dbReference type="ChEBI" id="CHEBI:61930"/>
    </reaction>
    <physiologicalReaction direction="left-to-right" evidence="15">
        <dbReference type="Rhea" id="RHEA:45949"/>
    </physiologicalReaction>
</comment>
<dbReference type="GO" id="GO:1903108">
    <property type="term" value="P:regulation of mitochondrial transcription"/>
    <property type="evidence" value="ECO:0007669"/>
    <property type="project" value="UniProtKB-ARBA"/>
</dbReference>
<dbReference type="STRING" id="33528.ENSGAFP00000028617"/>
<dbReference type="SMART" id="SM00298">
    <property type="entry name" value="CHROMO"/>
    <property type="match status" value="1"/>
</dbReference>
<sequence length="519" mass="58609">MTGGKSCRSNKDSEPSMDVDVDSSRTESERGDLDSSVPVACSSNGSGGEEDEGEGLGRPREAGGSSDQLTPEEGAEIGIGKEQEVSVEIGETYLCQRTDKTWHMAEVIQSRLNEQEAREEFYVHYVGFNRRLDEWVGKNRLALTKTVKDAVRKNSEVGGVGDLGDQPERKITRNQKRKHDEINHVQKTYAEMDPTTAALEKEHEAITKVKYVDKIQIGNFEIDAWYFSPFPEDYGKQPKLWICEFCLKYMKYEKTFRHHLSHCQWRQPPGKEIYRRSNISVYEVDGRDHKVSSPSGGRPGDGGVLLDCCPQIYCQNLCLLAKLFLDHKTLYFDVEPFIFYILTEVTKQGAHIVGYFSKEKESPDGNNVACILTLPPYQRRGYGKFLIAFKPTFGFGSIQGRVGLYPLVLIGSGSGFTGYELSKLENAVGSPEKPLSDLGKLSYRSYWSWVLLEILRDFRGTLSIKDLSQMTSITQSDIISTLQSLNMVKYWKGQHVICVTPKLVEEHLKSAQYKKPPIT</sequence>
<accession>A0A315W7M1</accession>
<keyword evidence="4" id="KW-0597">Phosphoprotein</keyword>
<dbReference type="GO" id="GO:0008270">
    <property type="term" value="F:zinc ion binding"/>
    <property type="evidence" value="ECO:0007669"/>
    <property type="project" value="UniProtKB-KW"/>
</dbReference>
<keyword evidence="5" id="KW-0808">Transferase</keyword>
<comment type="catalytic activity">
    <reaction evidence="17">
        <text>propanoyl-CoA + L-lysyl-[protein] = N(6)-propanoyl-L-lysyl-[protein] + CoA + H(+)</text>
        <dbReference type="Rhea" id="RHEA:54020"/>
        <dbReference type="Rhea" id="RHEA-COMP:9752"/>
        <dbReference type="Rhea" id="RHEA-COMP:13758"/>
        <dbReference type="ChEBI" id="CHEBI:15378"/>
        <dbReference type="ChEBI" id="CHEBI:29969"/>
        <dbReference type="ChEBI" id="CHEBI:57287"/>
        <dbReference type="ChEBI" id="CHEBI:57392"/>
        <dbReference type="ChEBI" id="CHEBI:138019"/>
    </reaction>
    <physiologicalReaction direction="left-to-right" evidence="17">
        <dbReference type="Rhea" id="RHEA:54021"/>
    </physiologicalReaction>
</comment>
<evidence type="ECO:0000256" key="19">
    <source>
        <dbReference type="PIRSR" id="PIRSR602717-51"/>
    </source>
</evidence>
<dbReference type="SUPFAM" id="SSF55729">
    <property type="entry name" value="Acyl-CoA N-acyltransferases (Nat)"/>
    <property type="match status" value="1"/>
</dbReference>
<dbReference type="GO" id="GO:0030097">
    <property type="term" value="P:hemopoiesis"/>
    <property type="evidence" value="ECO:0007669"/>
    <property type="project" value="UniProtKB-ARBA"/>
</dbReference>
<protein>
    <recommendedName>
        <fullName evidence="20">Histone acetyltransferase</fullName>
        <ecNumber evidence="20">2.3.1.48</ecNumber>
    </recommendedName>
</protein>
<comment type="similarity">
    <text evidence="3 20">Belongs to the MYST (SAS/MOZ) family.</text>
</comment>
<dbReference type="FunFam" id="1.10.10.10:FF:000022">
    <property type="entry name" value="Histone acetyltransferase"/>
    <property type="match status" value="1"/>
</dbReference>
<dbReference type="FunFam" id="3.30.60.60:FF:000001">
    <property type="entry name" value="Histone acetyltransferase"/>
    <property type="match status" value="1"/>
</dbReference>
<dbReference type="Gene3D" id="3.30.60.60">
    <property type="entry name" value="N-acetyl transferase-like"/>
    <property type="match status" value="1"/>
</dbReference>
<dbReference type="GO" id="GO:0046972">
    <property type="term" value="F:histone H4K16 acetyltransferase activity"/>
    <property type="evidence" value="ECO:0007669"/>
    <property type="project" value="UniProtKB-ARBA"/>
</dbReference>
<keyword evidence="20" id="KW-0539">Nucleus</keyword>
<dbReference type="Gene3D" id="3.40.630.30">
    <property type="match status" value="1"/>
</dbReference>
<keyword evidence="9" id="KW-0007">Acetylation</keyword>
<evidence type="ECO:0000256" key="7">
    <source>
        <dbReference type="ARBA" id="ARBA00022833"/>
    </source>
</evidence>
<keyword evidence="11" id="KW-0496">Mitochondrion</keyword>
<evidence type="ECO:0000256" key="6">
    <source>
        <dbReference type="ARBA" id="ARBA00022771"/>
    </source>
</evidence>
<feature type="region of interest" description="Disordered" evidence="21">
    <location>
        <begin position="1"/>
        <end position="83"/>
    </location>
</feature>
<evidence type="ECO:0000256" key="13">
    <source>
        <dbReference type="ARBA" id="ARBA00023163"/>
    </source>
</evidence>
<dbReference type="AlphaFoldDB" id="A0A315W7M1"/>
<dbReference type="Pfam" id="PF01853">
    <property type="entry name" value="MOZ_SAS"/>
    <property type="match status" value="2"/>
</dbReference>
<dbReference type="FunFam" id="2.30.30.140:FF:000039">
    <property type="entry name" value="Histone acetyltransferase"/>
    <property type="match status" value="1"/>
</dbReference>
<proteinExistence type="inferred from homology"/>
<dbReference type="GO" id="GO:0044545">
    <property type="term" value="C:NSL complex"/>
    <property type="evidence" value="ECO:0007669"/>
    <property type="project" value="TreeGrafter"/>
</dbReference>
<dbReference type="InterPro" id="IPR002717">
    <property type="entry name" value="HAT_MYST-type"/>
</dbReference>
<evidence type="ECO:0000256" key="1">
    <source>
        <dbReference type="ARBA" id="ARBA00004123"/>
    </source>
</evidence>
<dbReference type="InterPro" id="IPR050603">
    <property type="entry name" value="MYST_HAT"/>
</dbReference>
<name>A0A315W7M1_GAMAF</name>
<feature type="non-terminal residue" evidence="23">
    <location>
        <position position="519"/>
    </location>
</feature>
<dbReference type="GO" id="GO:0045893">
    <property type="term" value="P:positive regulation of DNA-templated transcription"/>
    <property type="evidence" value="ECO:0007669"/>
    <property type="project" value="UniProtKB-ARBA"/>
</dbReference>
<dbReference type="EMBL" id="NHOQ01000210">
    <property type="protein sequence ID" value="PWA32042.1"/>
    <property type="molecule type" value="Genomic_DNA"/>
</dbReference>
<feature type="compositionally biased region" description="Basic and acidic residues" evidence="21">
    <location>
        <begin position="22"/>
        <end position="33"/>
    </location>
</feature>
<organism evidence="23 24">
    <name type="scientific">Gambusia affinis</name>
    <name type="common">Western mosquitofish</name>
    <name type="synonym">Heterandria affinis</name>
    <dbReference type="NCBI Taxonomy" id="33528"/>
    <lineage>
        <taxon>Eukaryota</taxon>
        <taxon>Metazoa</taxon>
        <taxon>Chordata</taxon>
        <taxon>Craniata</taxon>
        <taxon>Vertebrata</taxon>
        <taxon>Euteleostomi</taxon>
        <taxon>Actinopterygii</taxon>
        <taxon>Neopterygii</taxon>
        <taxon>Teleostei</taxon>
        <taxon>Neoteleostei</taxon>
        <taxon>Acanthomorphata</taxon>
        <taxon>Ovalentaria</taxon>
        <taxon>Atherinomorphae</taxon>
        <taxon>Cyprinodontiformes</taxon>
        <taxon>Poeciliidae</taxon>
        <taxon>Poeciliinae</taxon>
        <taxon>Gambusia</taxon>
    </lineage>
</organism>
<dbReference type="GO" id="GO:0005739">
    <property type="term" value="C:mitochondrion"/>
    <property type="evidence" value="ECO:0007669"/>
    <property type="project" value="UniProtKB-SubCell"/>
</dbReference>
<comment type="caution">
    <text evidence="23">The sequence shown here is derived from an EMBL/GenBank/DDBJ whole genome shotgun (WGS) entry which is preliminary data.</text>
</comment>
<evidence type="ECO:0000256" key="11">
    <source>
        <dbReference type="ARBA" id="ARBA00023128"/>
    </source>
</evidence>
<dbReference type="PROSITE" id="PS51726">
    <property type="entry name" value="MYST_HAT"/>
    <property type="match status" value="1"/>
</dbReference>
<dbReference type="InterPro" id="IPR036388">
    <property type="entry name" value="WH-like_DNA-bd_sf"/>
</dbReference>
<dbReference type="Proteomes" id="UP000250572">
    <property type="component" value="Unassembled WGS sequence"/>
</dbReference>
<dbReference type="CDD" id="cd18984">
    <property type="entry name" value="CBD_MOF_like"/>
    <property type="match status" value="1"/>
</dbReference>
<dbReference type="InterPro" id="IPR016181">
    <property type="entry name" value="Acyl_CoA_acyltransferase"/>
</dbReference>
<dbReference type="InterPro" id="IPR025995">
    <property type="entry name" value="Tudor-knot"/>
</dbReference>
<dbReference type="Gene3D" id="1.10.10.10">
    <property type="entry name" value="Winged helix-like DNA-binding domain superfamily/Winged helix DNA-binding domain"/>
    <property type="match status" value="1"/>
</dbReference>
<keyword evidence="14" id="KW-0012">Acyltransferase</keyword>
<keyword evidence="6" id="KW-0863">Zinc-finger</keyword>
<evidence type="ECO:0000256" key="4">
    <source>
        <dbReference type="ARBA" id="ARBA00022553"/>
    </source>
</evidence>
<keyword evidence="12" id="KW-0010">Activator</keyword>
<dbReference type="PANTHER" id="PTHR10615">
    <property type="entry name" value="HISTONE ACETYLTRANSFERASE"/>
    <property type="match status" value="1"/>
</dbReference>
<dbReference type="GO" id="GO:0061920">
    <property type="term" value="F:protein propionyltransferase activity"/>
    <property type="evidence" value="ECO:0007669"/>
    <property type="project" value="RHEA"/>
</dbReference>
<evidence type="ECO:0000256" key="3">
    <source>
        <dbReference type="ARBA" id="ARBA00010107"/>
    </source>
</evidence>
<evidence type="ECO:0000256" key="21">
    <source>
        <dbReference type="SAM" id="MobiDB-lite"/>
    </source>
</evidence>
<evidence type="ECO:0000256" key="9">
    <source>
        <dbReference type="ARBA" id="ARBA00022990"/>
    </source>
</evidence>
<evidence type="ECO:0000256" key="12">
    <source>
        <dbReference type="ARBA" id="ARBA00023159"/>
    </source>
</evidence>
<dbReference type="GO" id="GO:0022008">
    <property type="term" value="P:neurogenesis"/>
    <property type="evidence" value="ECO:0007669"/>
    <property type="project" value="UniProtKB-ARBA"/>
</dbReference>
<keyword evidence="10" id="KW-0805">Transcription regulation</keyword>
<evidence type="ECO:0000256" key="16">
    <source>
        <dbReference type="ARBA" id="ARBA00048940"/>
    </source>
</evidence>
<dbReference type="GO" id="GO:0045595">
    <property type="term" value="P:regulation of cell differentiation"/>
    <property type="evidence" value="ECO:0007669"/>
    <property type="project" value="UniProtKB-ARBA"/>
</dbReference>
<gene>
    <name evidence="23" type="ORF">CCH79_00020707</name>
</gene>
<dbReference type="Gene3D" id="2.30.30.140">
    <property type="match status" value="1"/>
</dbReference>
<comment type="subcellular location">
    <subcellularLocation>
        <location evidence="2">Mitochondrion</location>
    </subcellularLocation>
    <subcellularLocation>
        <location evidence="1 20">Nucleus</location>
    </subcellularLocation>
</comment>
<evidence type="ECO:0000256" key="2">
    <source>
        <dbReference type="ARBA" id="ARBA00004173"/>
    </source>
</evidence>
<dbReference type="InterPro" id="IPR000953">
    <property type="entry name" value="Chromo/chromo_shadow_dom"/>
</dbReference>
<reference evidence="23 24" key="1">
    <citation type="journal article" date="2018" name="G3 (Bethesda)">
        <title>A High-Quality Reference Genome for the Invasive Mosquitofish Gambusia affinis Using a Chicago Library.</title>
        <authorList>
            <person name="Hoffberg S.L."/>
            <person name="Troendle N.J."/>
            <person name="Glenn T.C."/>
            <person name="Mahmud O."/>
            <person name="Louha S."/>
            <person name="Chalopin D."/>
            <person name="Bennetzen J.L."/>
            <person name="Mauricio R."/>
        </authorList>
    </citation>
    <scope>NUCLEOTIDE SEQUENCE [LARGE SCALE GENOMIC DNA]</scope>
    <source>
        <strain evidence="23">NE01/NJP1002.9</strain>
        <tissue evidence="23">Muscle</tissue>
    </source>
</reference>